<gene>
    <name evidence="6" type="primary">khpB</name>
    <name evidence="6" type="synonym">eloR</name>
    <name evidence="9" type="ORF">H9753_14005</name>
</gene>
<dbReference type="InterPro" id="IPR001374">
    <property type="entry name" value="R3H_dom"/>
</dbReference>
<dbReference type="GO" id="GO:0071555">
    <property type="term" value="P:cell wall organization"/>
    <property type="evidence" value="ECO:0007669"/>
    <property type="project" value="UniProtKB-KW"/>
</dbReference>
<keyword evidence="2 6" id="KW-0694">RNA-binding</keyword>
<evidence type="ECO:0000313" key="9">
    <source>
        <dbReference type="EMBL" id="HJC64704.1"/>
    </source>
</evidence>
<evidence type="ECO:0000313" key="10">
    <source>
        <dbReference type="Proteomes" id="UP000823886"/>
    </source>
</evidence>
<dbReference type="InterPro" id="IPR038008">
    <property type="entry name" value="Jag_KH"/>
</dbReference>
<dbReference type="InterPro" id="IPR039247">
    <property type="entry name" value="KhpB"/>
</dbReference>
<keyword evidence="5 6" id="KW-0961">Cell wall biogenesis/degradation</keyword>
<keyword evidence="4 6" id="KW-0143">Chaperone</keyword>
<dbReference type="CDD" id="cd02644">
    <property type="entry name" value="R3H_jag"/>
    <property type="match status" value="1"/>
</dbReference>
<dbReference type="InterPro" id="IPR032782">
    <property type="entry name" value="KhpB_N"/>
</dbReference>
<dbReference type="Gene3D" id="3.30.300.20">
    <property type="match status" value="1"/>
</dbReference>
<comment type="domain">
    <text evidence="6">Has an N-terminal Jag-N domain and 2 RNA-binding domains (KH and R3H).</text>
</comment>
<dbReference type="PROSITE" id="PS51061">
    <property type="entry name" value="R3H"/>
    <property type="match status" value="1"/>
</dbReference>
<comment type="subunit">
    <text evidence="6">Forms a complex with KhpA.</text>
</comment>
<evidence type="ECO:0000259" key="8">
    <source>
        <dbReference type="PROSITE" id="PS51061"/>
    </source>
</evidence>
<dbReference type="EMBL" id="DWVZ01000196">
    <property type="protein sequence ID" value="HJC64704.1"/>
    <property type="molecule type" value="Genomic_DNA"/>
</dbReference>
<dbReference type="Proteomes" id="UP000823886">
    <property type="component" value="Unassembled WGS sequence"/>
</dbReference>
<evidence type="ECO:0000256" key="2">
    <source>
        <dbReference type="ARBA" id="ARBA00022884"/>
    </source>
</evidence>
<name>A0A9D2TCC5_9FIRM</name>
<evidence type="ECO:0000256" key="6">
    <source>
        <dbReference type="HAMAP-Rule" id="MF_00867"/>
    </source>
</evidence>
<evidence type="ECO:0000256" key="3">
    <source>
        <dbReference type="ARBA" id="ARBA00022960"/>
    </source>
</evidence>
<dbReference type="SMART" id="SM00393">
    <property type="entry name" value="R3H"/>
    <property type="match status" value="1"/>
</dbReference>
<dbReference type="Pfam" id="PF14804">
    <property type="entry name" value="Jag_N"/>
    <property type="match status" value="1"/>
</dbReference>
<reference evidence="9" key="2">
    <citation type="submission" date="2021-04" db="EMBL/GenBank/DDBJ databases">
        <authorList>
            <person name="Gilroy R."/>
        </authorList>
    </citation>
    <scope>NUCLEOTIDE SEQUENCE</scope>
    <source>
        <strain evidence="9">ChiBcec2-3848</strain>
    </source>
</reference>
<keyword evidence="1 6" id="KW-0963">Cytoplasm</keyword>
<reference evidence="9" key="1">
    <citation type="journal article" date="2021" name="PeerJ">
        <title>Extensive microbial diversity within the chicken gut microbiome revealed by metagenomics and culture.</title>
        <authorList>
            <person name="Gilroy R."/>
            <person name="Ravi A."/>
            <person name="Getino M."/>
            <person name="Pursley I."/>
            <person name="Horton D.L."/>
            <person name="Alikhan N.F."/>
            <person name="Baker D."/>
            <person name="Gharbi K."/>
            <person name="Hall N."/>
            <person name="Watson M."/>
            <person name="Adriaenssens E.M."/>
            <person name="Foster-Nyarko E."/>
            <person name="Jarju S."/>
            <person name="Secka A."/>
            <person name="Antonio M."/>
            <person name="Oren A."/>
            <person name="Chaudhuri R.R."/>
            <person name="La Ragione R."/>
            <person name="Hildebrand F."/>
            <person name="Pallen M.J."/>
        </authorList>
    </citation>
    <scope>NUCLEOTIDE SEQUENCE</scope>
    <source>
        <strain evidence="9">ChiBcec2-3848</strain>
    </source>
</reference>
<dbReference type="GO" id="GO:0005737">
    <property type="term" value="C:cytoplasm"/>
    <property type="evidence" value="ECO:0007669"/>
    <property type="project" value="UniProtKB-SubCell"/>
</dbReference>
<dbReference type="InterPro" id="IPR015946">
    <property type="entry name" value="KH_dom-like_a/b"/>
</dbReference>
<evidence type="ECO:0000256" key="5">
    <source>
        <dbReference type="ARBA" id="ARBA00023316"/>
    </source>
</evidence>
<dbReference type="HAMAP" id="MF_00867">
    <property type="entry name" value="KhpB"/>
    <property type="match status" value="1"/>
</dbReference>
<dbReference type="GO" id="GO:0009252">
    <property type="term" value="P:peptidoglycan biosynthetic process"/>
    <property type="evidence" value="ECO:0007669"/>
    <property type="project" value="UniProtKB-UniRule"/>
</dbReference>
<dbReference type="InterPro" id="IPR038247">
    <property type="entry name" value="Jag_N_dom_sf"/>
</dbReference>
<evidence type="ECO:0000256" key="7">
    <source>
        <dbReference type="SAM" id="MobiDB-lite"/>
    </source>
</evidence>
<evidence type="ECO:0000256" key="4">
    <source>
        <dbReference type="ARBA" id="ARBA00023186"/>
    </source>
</evidence>
<dbReference type="Gene3D" id="3.30.30.80">
    <property type="entry name" value="probable RNA-binding protein from clostridium symbiosum atcc 14940"/>
    <property type="match status" value="1"/>
</dbReference>
<dbReference type="NCBIfam" id="NF041568">
    <property type="entry name" value="Jag_EloR"/>
    <property type="match status" value="1"/>
</dbReference>
<dbReference type="PANTHER" id="PTHR35800">
    <property type="entry name" value="PROTEIN JAG"/>
    <property type="match status" value="1"/>
</dbReference>
<comment type="subcellular location">
    <subcellularLocation>
        <location evidence="6">Cytoplasm</location>
    </subcellularLocation>
</comment>
<comment type="caution">
    <text evidence="6">Lacks conserved residue(s) required for the propagation of feature annotation.</text>
</comment>
<feature type="domain" description="R3H" evidence="8">
    <location>
        <begin position="232"/>
        <end position="298"/>
    </location>
</feature>
<dbReference type="SMART" id="SM01245">
    <property type="entry name" value="Jag_N"/>
    <property type="match status" value="1"/>
</dbReference>
<dbReference type="CDD" id="cd02414">
    <property type="entry name" value="KH-II_Jag"/>
    <property type="match status" value="1"/>
</dbReference>
<evidence type="ECO:0000256" key="1">
    <source>
        <dbReference type="ARBA" id="ARBA00022490"/>
    </source>
</evidence>
<dbReference type="InterPro" id="IPR036867">
    <property type="entry name" value="R3H_dom_sf"/>
</dbReference>
<keyword evidence="3 6" id="KW-0133">Cell shape</keyword>
<organism evidence="9 10">
    <name type="scientific">Candidatus Blautia merdavium</name>
    <dbReference type="NCBI Taxonomy" id="2838494"/>
    <lineage>
        <taxon>Bacteria</taxon>
        <taxon>Bacillati</taxon>
        <taxon>Bacillota</taxon>
        <taxon>Clostridia</taxon>
        <taxon>Lachnospirales</taxon>
        <taxon>Lachnospiraceae</taxon>
        <taxon>Blautia</taxon>
    </lineage>
</organism>
<dbReference type="GO" id="GO:0008360">
    <property type="term" value="P:regulation of cell shape"/>
    <property type="evidence" value="ECO:0007669"/>
    <property type="project" value="UniProtKB-KW"/>
</dbReference>
<dbReference type="Pfam" id="PF13083">
    <property type="entry name" value="KH_KhpA-B"/>
    <property type="match status" value="1"/>
</dbReference>
<sequence length="301" mass="34356">MEFREFSAKTVDEAITKASLEYETSSENLEIQVISEGKTGFLGFGSKPAIIKAAKKEIADTLPEEPAPEPAAEKKAERKEAKPERQKAPRREEAKKEARKEPKKENTRKEESKKEVSKKEALQEKQEVKTQQPAEEKKAVVRSDEEIAAIKADAEKFLNGVFHAMGLEVEIKMEYKAEEGNLDIEFTGSDMGILIGKRGQTLDSLQYLVSLVVNKGRQGYIRVKLDTEDYRKRRKETLENLAKSIAYKVRKTRKPVSLEPMNPYERRIIHSALQGNRYVETYSEGNEPYRHVVVKLKGRDK</sequence>
<dbReference type="AlphaFoldDB" id="A0A9D2TCC5"/>
<feature type="compositionally biased region" description="Basic and acidic residues" evidence="7">
    <location>
        <begin position="71"/>
        <end position="142"/>
    </location>
</feature>
<comment type="similarity">
    <text evidence="6">Belongs to the KhpB RNA-binding protein family.</text>
</comment>
<dbReference type="InterPro" id="IPR034079">
    <property type="entry name" value="R3H_KhpB"/>
</dbReference>
<accession>A0A9D2TCC5</accession>
<dbReference type="Pfam" id="PF01424">
    <property type="entry name" value="R3H"/>
    <property type="match status" value="1"/>
</dbReference>
<proteinExistence type="inferred from homology"/>
<protein>
    <recommendedName>
        <fullName evidence="6">RNA-binding protein KhpB</fullName>
    </recommendedName>
    <alternativeName>
        <fullName evidence="6">RNA-binding protein EloR</fullName>
    </alternativeName>
</protein>
<dbReference type="GO" id="GO:0003723">
    <property type="term" value="F:RNA binding"/>
    <property type="evidence" value="ECO:0007669"/>
    <property type="project" value="UniProtKB-UniRule"/>
</dbReference>
<comment type="function">
    <text evidence="6">A probable RNA chaperone. Forms a complex with KhpA which binds to cellular RNA and controls its expression. Plays a role in peptidoglycan (PG) homeostasis and cell length regulation.</text>
</comment>
<dbReference type="SUPFAM" id="SSF82708">
    <property type="entry name" value="R3H domain"/>
    <property type="match status" value="1"/>
</dbReference>
<feature type="region of interest" description="Disordered" evidence="7">
    <location>
        <begin position="60"/>
        <end position="142"/>
    </location>
</feature>
<dbReference type="PANTHER" id="PTHR35800:SF1">
    <property type="entry name" value="RNA-BINDING PROTEIN KHPB"/>
    <property type="match status" value="1"/>
</dbReference>
<dbReference type="Gene3D" id="3.30.1370.50">
    <property type="entry name" value="R3H-like domain"/>
    <property type="match status" value="1"/>
</dbReference>
<comment type="caution">
    <text evidence="9">The sequence shown here is derived from an EMBL/GenBank/DDBJ whole genome shotgun (WGS) entry which is preliminary data.</text>
</comment>